<feature type="compositionally biased region" description="Basic and acidic residues" evidence="1">
    <location>
        <begin position="159"/>
        <end position="168"/>
    </location>
</feature>
<accession>A0A6G1LE47</accession>
<sequence>MSTQATCGSVPPFPASPSRARRSTSGRYVPASYQAPQQQGAPSTSGYSYANGVPMPLPSRALGPPPPPTQSAPILHPVVAAQPPHPPNGYMPTQPPPLATGADPTHGSKEPQASTRGRHSHDSRPSRADSHRSYRSYNSRRSSDEDYEAEKQRRRRERRAREQMELDRHRKPTYGDTVVAILKRLKSLVE</sequence>
<evidence type="ECO:0000256" key="1">
    <source>
        <dbReference type="SAM" id="MobiDB-lite"/>
    </source>
</evidence>
<dbReference type="Proteomes" id="UP000799436">
    <property type="component" value="Unassembled WGS sequence"/>
</dbReference>
<reference evidence="2" key="1">
    <citation type="journal article" date="2020" name="Stud. Mycol.">
        <title>101 Dothideomycetes genomes: a test case for predicting lifestyles and emergence of pathogens.</title>
        <authorList>
            <person name="Haridas S."/>
            <person name="Albert R."/>
            <person name="Binder M."/>
            <person name="Bloem J."/>
            <person name="Labutti K."/>
            <person name="Salamov A."/>
            <person name="Andreopoulos B."/>
            <person name="Baker S."/>
            <person name="Barry K."/>
            <person name="Bills G."/>
            <person name="Bluhm B."/>
            <person name="Cannon C."/>
            <person name="Castanera R."/>
            <person name="Culley D."/>
            <person name="Daum C."/>
            <person name="Ezra D."/>
            <person name="Gonzalez J."/>
            <person name="Henrissat B."/>
            <person name="Kuo A."/>
            <person name="Liang C."/>
            <person name="Lipzen A."/>
            <person name="Lutzoni F."/>
            <person name="Magnuson J."/>
            <person name="Mondo S."/>
            <person name="Nolan M."/>
            <person name="Ohm R."/>
            <person name="Pangilinan J."/>
            <person name="Park H.-J."/>
            <person name="Ramirez L."/>
            <person name="Alfaro M."/>
            <person name="Sun H."/>
            <person name="Tritt A."/>
            <person name="Yoshinaga Y."/>
            <person name="Zwiers L.-H."/>
            <person name="Turgeon B."/>
            <person name="Goodwin S."/>
            <person name="Spatafora J."/>
            <person name="Crous P."/>
            <person name="Grigoriev I."/>
        </authorList>
    </citation>
    <scope>NUCLEOTIDE SEQUENCE</scope>
    <source>
        <strain evidence="2">CBS 116005</strain>
    </source>
</reference>
<feature type="region of interest" description="Disordered" evidence="1">
    <location>
        <begin position="1"/>
        <end position="171"/>
    </location>
</feature>
<dbReference type="AlphaFoldDB" id="A0A6G1LE47"/>
<organism evidence="2 3">
    <name type="scientific">Teratosphaeria nubilosa</name>
    <dbReference type="NCBI Taxonomy" id="161662"/>
    <lineage>
        <taxon>Eukaryota</taxon>
        <taxon>Fungi</taxon>
        <taxon>Dikarya</taxon>
        <taxon>Ascomycota</taxon>
        <taxon>Pezizomycotina</taxon>
        <taxon>Dothideomycetes</taxon>
        <taxon>Dothideomycetidae</taxon>
        <taxon>Mycosphaerellales</taxon>
        <taxon>Teratosphaeriaceae</taxon>
        <taxon>Teratosphaeria</taxon>
    </lineage>
</organism>
<evidence type="ECO:0000313" key="2">
    <source>
        <dbReference type="EMBL" id="KAF2770708.1"/>
    </source>
</evidence>
<keyword evidence="3" id="KW-1185">Reference proteome</keyword>
<feature type="compositionally biased region" description="Basic and acidic residues" evidence="1">
    <location>
        <begin position="120"/>
        <end position="132"/>
    </location>
</feature>
<feature type="compositionally biased region" description="Polar residues" evidence="1">
    <location>
        <begin position="34"/>
        <end position="48"/>
    </location>
</feature>
<feature type="compositionally biased region" description="Pro residues" evidence="1">
    <location>
        <begin position="83"/>
        <end position="98"/>
    </location>
</feature>
<name>A0A6G1LE47_9PEZI</name>
<proteinExistence type="predicted"/>
<evidence type="ECO:0000313" key="3">
    <source>
        <dbReference type="Proteomes" id="UP000799436"/>
    </source>
</evidence>
<protein>
    <submittedName>
        <fullName evidence="2">Uncharacterized protein</fullName>
    </submittedName>
</protein>
<dbReference type="EMBL" id="ML995824">
    <property type="protein sequence ID" value="KAF2770708.1"/>
    <property type="molecule type" value="Genomic_DNA"/>
</dbReference>
<gene>
    <name evidence="2" type="ORF">EJ03DRAFT_326339</name>
</gene>